<keyword evidence="2" id="KW-0489">Methyltransferase</keyword>
<sequence length="123" mass="13748">GVIEKEKLESFNIPQYTPSPEEVKNEVEKEGSFTINRLESSEITWAACSPGPEPNNSDAGEYLAQCMRSVTESLLVNHFGQLVIDQLFQIYSKIISQHISDEDAKFSNVTVSLTRRSKQPPSS</sequence>
<dbReference type="STRING" id="4155.A0A022QTX5"/>
<keyword evidence="8" id="KW-1185">Reference proteome</keyword>
<dbReference type="InterPro" id="IPR029063">
    <property type="entry name" value="SAM-dependent_MTases_sf"/>
</dbReference>
<dbReference type="Gene3D" id="1.10.1200.270">
    <property type="entry name" value="Methyltransferase, alpha-helical capping domain"/>
    <property type="match status" value="1"/>
</dbReference>
<accession>A0A022QTX5</accession>
<evidence type="ECO:0000256" key="5">
    <source>
        <dbReference type="ARBA" id="ARBA00022842"/>
    </source>
</evidence>
<protein>
    <recommendedName>
        <fullName evidence="9">Jasmonate O-methyltransferase</fullName>
    </recommendedName>
</protein>
<evidence type="ECO:0000313" key="8">
    <source>
        <dbReference type="Proteomes" id="UP000030748"/>
    </source>
</evidence>
<dbReference type="GO" id="GO:0046872">
    <property type="term" value="F:metal ion binding"/>
    <property type="evidence" value="ECO:0007669"/>
    <property type="project" value="UniProtKB-KW"/>
</dbReference>
<dbReference type="SUPFAM" id="SSF53335">
    <property type="entry name" value="S-adenosyl-L-methionine-dependent methyltransferases"/>
    <property type="match status" value="1"/>
</dbReference>
<evidence type="ECO:0000256" key="2">
    <source>
        <dbReference type="ARBA" id="ARBA00022603"/>
    </source>
</evidence>
<dbReference type="PhylomeDB" id="A0A022QTX5"/>
<dbReference type="Gene3D" id="3.40.50.150">
    <property type="entry name" value="Vaccinia Virus protein VP39"/>
    <property type="match status" value="1"/>
</dbReference>
<name>A0A022QTX5_ERYGU</name>
<dbReference type="eggNOG" id="ENOG502QQVK">
    <property type="taxonomic scope" value="Eukaryota"/>
</dbReference>
<dbReference type="AlphaFoldDB" id="A0A022QTX5"/>
<evidence type="ECO:0000256" key="4">
    <source>
        <dbReference type="ARBA" id="ARBA00022723"/>
    </source>
</evidence>
<evidence type="ECO:0000256" key="3">
    <source>
        <dbReference type="ARBA" id="ARBA00022679"/>
    </source>
</evidence>
<keyword evidence="5" id="KW-0460">Magnesium</keyword>
<feature type="non-terminal residue" evidence="7">
    <location>
        <position position="1"/>
    </location>
</feature>
<evidence type="ECO:0000313" key="7">
    <source>
        <dbReference type="EMBL" id="EYU30773.1"/>
    </source>
</evidence>
<feature type="region of interest" description="Disordered" evidence="6">
    <location>
        <begin position="1"/>
        <end position="28"/>
    </location>
</feature>
<dbReference type="EMBL" id="KI631018">
    <property type="protein sequence ID" value="EYU30773.1"/>
    <property type="molecule type" value="Genomic_DNA"/>
</dbReference>
<evidence type="ECO:0000256" key="6">
    <source>
        <dbReference type="SAM" id="MobiDB-lite"/>
    </source>
</evidence>
<reference evidence="7 8" key="1">
    <citation type="journal article" date="2013" name="Proc. Natl. Acad. Sci. U.S.A.">
        <title>Fine-scale variation in meiotic recombination in Mimulus inferred from population shotgun sequencing.</title>
        <authorList>
            <person name="Hellsten U."/>
            <person name="Wright K.M."/>
            <person name="Jenkins J."/>
            <person name="Shu S."/>
            <person name="Yuan Y."/>
            <person name="Wessler S.R."/>
            <person name="Schmutz J."/>
            <person name="Willis J.H."/>
            <person name="Rokhsar D.S."/>
        </authorList>
    </citation>
    <scope>NUCLEOTIDE SEQUENCE [LARGE SCALE GENOMIC DNA]</scope>
    <source>
        <strain evidence="8">cv. DUN x IM62</strain>
    </source>
</reference>
<comment type="similarity">
    <text evidence="1">Belongs to the methyltransferase superfamily. Type-7 methyltransferase family.</text>
</comment>
<keyword evidence="4" id="KW-0479">Metal-binding</keyword>
<gene>
    <name evidence="7" type="ORF">MIMGU_mgv1a025571mg</name>
</gene>
<dbReference type="InterPro" id="IPR005299">
    <property type="entry name" value="MeTrfase_7"/>
</dbReference>
<organism evidence="7 8">
    <name type="scientific">Erythranthe guttata</name>
    <name type="common">Yellow monkey flower</name>
    <name type="synonym">Mimulus guttatus</name>
    <dbReference type="NCBI Taxonomy" id="4155"/>
    <lineage>
        <taxon>Eukaryota</taxon>
        <taxon>Viridiplantae</taxon>
        <taxon>Streptophyta</taxon>
        <taxon>Embryophyta</taxon>
        <taxon>Tracheophyta</taxon>
        <taxon>Spermatophyta</taxon>
        <taxon>Magnoliopsida</taxon>
        <taxon>eudicotyledons</taxon>
        <taxon>Gunneridae</taxon>
        <taxon>Pentapetalae</taxon>
        <taxon>asterids</taxon>
        <taxon>lamiids</taxon>
        <taxon>Lamiales</taxon>
        <taxon>Phrymaceae</taxon>
        <taxon>Erythranthe</taxon>
    </lineage>
</organism>
<dbReference type="PANTHER" id="PTHR31009">
    <property type="entry name" value="S-ADENOSYL-L-METHIONINE:CARBOXYL METHYLTRANSFERASE FAMILY PROTEIN"/>
    <property type="match status" value="1"/>
</dbReference>
<evidence type="ECO:0000256" key="1">
    <source>
        <dbReference type="ARBA" id="ARBA00007967"/>
    </source>
</evidence>
<proteinExistence type="inferred from homology"/>
<dbReference type="GO" id="GO:0032259">
    <property type="term" value="P:methylation"/>
    <property type="evidence" value="ECO:0007669"/>
    <property type="project" value="UniProtKB-KW"/>
</dbReference>
<evidence type="ECO:0008006" key="9">
    <source>
        <dbReference type="Google" id="ProtNLM"/>
    </source>
</evidence>
<dbReference type="GO" id="GO:0008168">
    <property type="term" value="F:methyltransferase activity"/>
    <property type="evidence" value="ECO:0007669"/>
    <property type="project" value="UniProtKB-KW"/>
</dbReference>
<dbReference type="Pfam" id="PF03492">
    <property type="entry name" value="Methyltransf_7"/>
    <property type="match status" value="1"/>
</dbReference>
<keyword evidence="3" id="KW-0808">Transferase</keyword>
<dbReference type="InterPro" id="IPR042086">
    <property type="entry name" value="MeTrfase_capping"/>
</dbReference>
<dbReference type="Proteomes" id="UP000030748">
    <property type="component" value="Unassembled WGS sequence"/>
</dbReference>